<keyword evidence="3" id="KW-1185">Reference proteome</keyword>
<dbReference type="AlphaFoldDB" id="A0A919THY0"/>
<feature type="transmembrane region" description="Helical" evidence="1">
    <location>
        <begin position="25"/>
        <end position="47"/>
    </location>
</feature>
<keyword evidence="1" id="KW-0472">Membrane</keyword>
<gene>
    <name evidence="2" type="ORF">Asi03nite_13100</name>
</gene>
<comment type="caution">
    <text evidence="2">The sequence shown here is derived from an EMBL/GenBank/DDBJ whole genome shotgun (WGS) entry which is preliminary data.</text>
</comment>
<dbReference type="EMBL" id="BOMW01000013">
    <property type="protein sequence ID" value="GIF03772.1"/>
    <property type="molecule type" value="Genomic_DNA"/>
</dbReference>
<sequence>MLRRRRPEVPDVLLAPGRPRWREHLAPAVVILGGVLVVVLVGVAALVSRSGRHPENDPVAGAAAEPTLDQVPIPLPSPSLSTSPAPINAITVEQGTVPDSVDLSDEGKVDWVHWGEEGVYSLERDAGGNFAILEGTPDAPRRRHTVSPERFRWSGGTPAAGSGGATSGIRTCGAGNGFTLSAPATPQPRKLRLYLGVLNGQGLLRLKLTTGGKTVTSRLDQRGSSLRTAKYTVSYRATGPGKISIEWITEKSFDDDCGGVALEAATLF</sequence>
<organism evidence="2 3">
    <name type="scientific">Actinoplanes siamensis</name>
    <dbReference type="NCBI Taxonomy" id="1223317"/>
    <lineage>
        <taxon>Bacteria</taxon>
        <taxon>Bacillati</taxon>
        <taxon>Actinomycetota</taxon>
        <taxon>Actinomycetes</taxon>
        <taxon>Micromonosporales</taxon>
        <taxon>Micromonosporaceae</taxon>
        <taxon>Actinoplanes</taxon>
    </lineage>
</organism>
<evidence type="ECO:0000256" key="1">
    <source>
        <dbReference type="SAM" id="Phobius"/>
    </source>
</evidence>
<accession>A0A919THY0</accession>
<keyword evidence="1" id="KW-0812">Transmembrane</keyword>
<evidence type="ECO:0000313" key="2">
    <source>
        <dbReference type="EMBL" id="GIF03772.1"/>
    </source>
</evidence>
<proteinExistence type="predicted"/>
<dbReference type="RefSeq" id="WP_239102459.1">
    <property type="nucleotide sequence ID" value="NZ_BOMW01000013.1"/>
</dbReference>
<keyword evidence="1" id="KW-1133">Transmembrane helix</keyword>
<name>A0A919THY0_9ACTN</name>
<evidence type="ECO:0000313" key="3">
    <source>
        <dbReference type="Proteomes" id="UP000629619"/>
    </source>
</evidence>
<reference evidence="2" key="1">
    <citation type="submission" date="2021-01" db="EMBL/GenBank/DDBJ databases">
        <title>Whole genome shotgun sequence of Actinoplanes siamensis NBRC 109076.</title>
        <authorList>
            <person name="Komaki H."/>
            <person name="Tamura T."/>
        </authorList>
    </citation>
    <scope>NUCLEOTIDE SEQUENCE</scope>
    <source>
        <strain evidence="2">NBRC 109076</strain>
    </source>
</reference>
<protein>
    <submittedName>
        <fullName evidence="2">Uncharacterized protein</fullName>
    </submittedName>
</protein>
<dbReference type="Proteomes" id="UP000629619">
    <property type="component" value="Unassembled WGS sequence"/>
</dbReference>